<feature type="domain" description="S1 motif" evidence="2">
    <location>
        <begin position="736"/>
        <end position="804"/>
    </location>
</feature>
<dbReference type="Gene3D" id="1.10.150.310">
    <property type="entry name" value="Tex RuvX-like domain-like"/>
    <property type="match status" value="1"/>
</dbReference>
<dbReference type="InterPro" id="IPR023323">
    <property type="entry name" value="Tex-like_dom_sf"/>
</dbReference>
<dbReference type="SUPFAM" id="SSF47781">
    <property type="entry name" value="RuvA domain 2-like"/>
    <property type="match status" value="2"/>
</dbReference>
<dbReference type="FunFam" id="3.30.420.140:FF:000001">
    <property type="entry name" value="RNA-binding transcriptional accessory protein"/>
    <property type="match status" value="1"/>
</dbReference>
<dbReference type="AlphaFoldDB" id="A0AAD9P3X2"/>
<dbReference type="GO" id="GO:0003729">
    <property type="term" value="F:mRNA binding"/>
    <property type="evidence" value="ECO:0007669"/>
    <property type="project" value="TreeGrafter"/>
</dbReference>
<dbReference type="InterPro" id="IPR023319">
    <property type="entry name" value="Tex-like_HTH_dom_sf"/>
</dbReference>
<keyword evidence="4" id="KW-1185">Reference proteome</keyword>
<dbReference type="InterPro" id="IPR018974">
    <property type="entry name" value="Tex-like_N"/>
</dbReference>
<dbReference type="InterPro" id="IPR032639">
    <property type="entry name" value="Tex_YqgF"/>
</dbReference>
<sequence length="807" mass="90144">MTEGSGDTDDVNCSWEYSDVLSQKLSWERWAVSNTVDLLDKGNTIPFIARYRKEQTNNMQSETLRRLSDIYDDLRMVRQKDHHRCEGYPEARQTDTTTQVCLCRCPKTKAEVEQLYAPYKTGSKRSLAERARELGLEDLAIGVLTRPNGVNINAAVNPNKKGLATLNEVETGIQHIIADIIYKNKETMDYMRQLRQQGNIVLQSTRIKLKVKAETSNNRDKVKVKVKAGEEIKNAVDPDKFRLYFDFRNSVKSIRPHQVLAVNRGESLKVLRVKIDIPDWVSQQLKTFCHRRWPAVAPRHHKLFDSSIDDAYNRLILPIMVSNIRSDLTKEAEKASIDVFAQNLKQLLLTPPVRGRVVMGVDPGFKNGCKFAVTSATGNILDTGVAYLHTRNYRGTETDMIRHTLLQHRCDTIAIGNGTACRETECFFSDHIKQGTFSPLSVVYCIVSEAGASIYSASPEAEKELPDMDVTLRGAVSIAKRLQDPLAELVKIEPRHIGVGMYQHDVSESKLKTSLEGVVEDCVNFTGIDLNTTSEVLLMRIAGLGKVKAHKIMEWRNAHGPFLNRAQLNSIKGLGPKAFEQCAGFVRILPETRAGTPEKNEINNPEEKVSTGRKRKAGNEAGGSKVKKARLKKDAEAQVENLDMTSIHPESYHVADAVILKLGLSKDCIGQDSFISRVKSSMYDVESLAKEQNVGIPTMQLILDALTQPIGQDIRDEFEKPLFRQSVTTMESVNVGMTVTGRISNTTHFGAFVDIGVGRDALLHTSRMGPTQMNGKRPLSLGDRIEVSVISIDRNKGHIGLKLLKLL</sequence>
<dbReference type="PROSITE" id="PS50126">
    <property type="entry name" value="S1"/>
    <property type="match status" value="1"/>
</dbReference>
<evidence type="ECO:0000256" key="1">
    <source>
        <dbReference type="SAM" id="MobiDB-lite"/>
    </source>
</evidence>
<feature type="compositionally biased region" description="Basic and acidic residues" evidence="1">
    <location>
        <begin position="596"/>
        <end position="610"/>
    </location>
</feature>
<dbReference type="PANTHER" id="PTHR10724:SF10">
    <property type="entry name" value="S1 RNA-BINDING DOMAIN-CONTAINING PROTEIN 1"/>
    <property type="match status" value="1"/>
</dbReference>
<dbReference type="EMBL" id="JAODUO010000164">
    <property type="protein sequence ID" value="KAK2187485.1"/>
    <property type="molecule type" value="Genomic_DNA"/>
</dbReference>
<dbReference type="SUPFAM" id="SSF53098">
    <property type="entry name" value="Ribonuclease H-like"/>
    <property type="match status" value="1"/>
</dbReference>
<dbReference type="Gene3D" id="2.40.50.140">
    <property type="entry name" value="Nucleic acid-binding proteins"/>
    <property type="match status" value="1"/>
</dbReference>
<gene>
    <name evidence="3" type="ORF">NP493_164g03022</name>
</gene>
<dbReference type="SUPFAM" id="SSF158832">
    <property type="entry name" value="Tex N-terminal region-like"/>
    <property type="match status" value="1"/>
</dbReference>
<dbReference type="InterPro" id="IPR055179">
    <property type="entry name" value="Tex-like_central_region"/>
</dbReference>
<dbReference type="InterPro" id="IPR041692">
    <property type="entry name" value="HHH_9"/>
</dbReference>
<dbReference type="GO" id="GO:0003735">
    <property type="term" value="F:structural constituent of ribosome"/>
    <property type="evidence" value="ECO:0007669"/>
    <property type="project" value="TreeGrafter"/>
</dbReference>
<dbReference type="SMART" id="SM00316">
    <property type="entry name" value="S1"/>
    <property type="match status" value="1"/>
</dbReference>
<dbReference type="InterPro" id="IPR012340">
    <property type="entry name" value="NA-bd_OB-fold"/>
</dbReference>
<dbReference type="InterPro" id="IPR006641">
    <property type="entry name" value="YqgF/RNaseH-like_dom"/>
</dbReference>
<dbReference type="Proteomes" id="UP001209878">
    <property type="component" value="Unassembled WGS sequence"/>
</dbReference>
<dbReference type="Pfam" id="PF09371">
    <property type="entry name" value="Tex_N"/>
    <property type="match status" value="1"/>
</dbReference>
<dbReference type="PANTHER" id="PTHR10724">
    <property type="entry name" value="30S RIBOSOMAL PROTEIN S1"/>
    <property type="match status" value="1"/>
</dbReference>
<dbReference type="InterPro" id="IPR003029">
    <property type="entry name" value="S1_domain"/>
</dbReference>
<dbReference type="GO" id="GO:0006139">
    <property type="term" value="P:nucleobase-containing compound metabolic process"/>
    <property type="evidence" value="ECO:0007669"/>
    <property type="project" value="InterPro"/>
</dbReference>
<reference evidence="3" key="1">
    <citation type="journal article" date="2023" name="Mol. Biol. Evol.">
        <title>Third-Generation Sequencing Reveals the Adaptive Role of the Epigenome in Three Deep-Sea Polychaetes.</title>
        <authorList>
            <person name="Perez M."/>
            <person name="Aroh O."/>
            <person name="Sun Y."/>
            <person name="Lan Y."/>
            <person name="Juniper S.K."/>
            <person name="Young C.R."/>
            <person name="Angers B."/>
            <person name="Qian P.Y."/>
        </authorList>
    </citation>
    <scope>NUCLEOTIDE SEQUENCE</scope>
    <source>
        <strain evidence="3">R07B-5</strain>
    </source>
</reference>
<evidence type="ECO:0000259" key="2">
    <source>
        <dbReference type="PROSITE" id="PS50126"/>
    </source>
</evidence>
<evidence type="ECO:0000313" key="3">
    <source>
        <dbReference type="EMBL" id="KAK2187485.1"/>
    </source>
</evidence>
<dbReference type="Gene3D" id="1.10.3500.10">
    <property type="entry name" value="Tex N-terminal region-like"/>
    <property type="match status" value="1"/>
</dbReference>
<dbReference type="InterPro" id="IPR010994">
    <property type="entry name" value="RuvA_2-like"/>
</dbReference>
<dbReference type="Pfam" id="PF16921">
    <property type="entry name" value="Tex_YqgF"/>
    <property type="match status" value="1"/>
</dbReference>
<dbReference type="InterPro" id="IPR050437">
    <property type="entry name" value="Ribos_protein_bS1-like"/>
</dbReference>
<dbReference type="FunFam" id="1.10.10.650:FF:000001">
    <property type="entry name" value="S1 RNA-binding domain 1"/>
    <property type="match status" value="1"/>
</dbReference>
<evidence type="ECO:0000313" key="4">
    <source>
        <dbReference type="Proteomes" id="UP001209878"/>
    </source>
</evidence>
<dbReference type="GO" id="GO:0006412">
    <property type="term" value="P:translation"/>
    <property type="evidence" value="ECO:0007669"/>
    <property type="project" value="TreeGrafter"/>
</dbReference>
<protein>
    <recommendedName>
        <fullName evidence="2">S1 motif domain-containing protein</fullName>
    </recommendedName>
</protein>
<dbReference type="InterPro" id="IPR037027">
    <property type="entry name" value="YqgF/RNaseH-like_dom_sf"/>
</dbReference>
<dbReference type="SUPFAM" id="SSF50249">
    <property type="entry name" value="Nucleic acid-binding proteins"/>
    <property type="match status" value="1"/>
</dbReference>
<accession>A0AAD9P3X2</accession>
<dbReference type="Pfam" id="PF12836">
    <property type="entry name" value="HHH_3"/>
    <property type="match status" value="1"/>
</dbReference>
<proteinExistence type="predicted"/>
<dbReference type="Pfam" id="PF22706">
    <property type="entry name" value="Tex_central_region"/>
    <property type="match status" value="1"/>
</dbReference>
<dbReference type="Pfam" id="PF00575">
    <property type="entry name" value="S1"/>
    <property type="match status" value="1"/>
</dbReference>
<comment type="caution">
    <text evidence="3">The sequence shown here is derived from an EMBL/GenBank/DDBJ whole genome shotgun (WGS) entry which is preliminary data.</text>
</comment>
<feature type="region of interest" description="Disordered" evidence="1">
    <location>
        <begin position="595"/>
        <end position="625"/>
    </location>
</feature>
<dbReference type="SMART" id="SM00732">
    <property type="entry name" value="YqgFc"/>
    <property type="match status" value="1"/>
</dbReference>
<organism evidence="3 4">
    <name type="scientific">Ridgeia piscesae</name>
    <name type="common">Tubeworm</name>
    <dbReference type="NCBI Taxonomy" id="27915"/>
    <lineage>
        <taxon>Eukaryota</taxon>
        <taxon>Metazoa</taxon>
        <taxon>Spiralia</taxon>
        <taxon>Lophotrochozoa</taxon>
        <taxon>Annelida</taxon>
        <taxon>Polychaeta</taxon>
        <taxon>Sedentaria</taxon>
        <taxon>Canalipalpata</taxon>
        <taxon>Sabellida</taxon>
        <taxon>Siboglinidae</taxon>
        <taxon>Ridgeia</taxon>
    </lineage>
</organism>
<dbReference type="Pfam" id="PF17674">
    <property type="entry name" value="HHH_9"/>
    <property type="match status" value="1"/>
</dbReference>
<dbReference type="InterPro" id="IPR012337">
    <property type="entry name" value="RNaseH-like_sf"/>
</dbReference>
<dbReference type="Gene3D" id="1.10.10.650">
    <property type="entry name" value="RuvA domain 2-like"/>
    <property type="match status" value="1"/>
</dbReference>
<name>A0AAD9P3X2_RIDPI</name>
<dbReference type="Gene3D" id="3.30.420.140">
    <property type="entry name" value="YqgF/RNase H-like domain"/>
    <property type="match status" value="1"/>
</dbReference>